<name>A0A4Z2IAZ8_9TELE</name>
<evidence type="ECO:0000313" key="3">
    <source>
        <dbReference type="Proteomes" id="UP000314294"/>
    </source>
</evidence>
<evidence type="ECO:0000313" key="2">
    <source>
        <dbReference type="EMBL" id="TNN74595.1"/>
    </source>
</evidence>
<keyword evidence="3" id="KW-1185">Reference proteome</keyword>
<comment type="caution">
    <text evidence="2">The sequence shown here is derived from an EMBL/GenBank/DDBJ whole genome shotgun (WGS) entry which is preliminary data.</text>
</comment>
<reference evidence="2 3" key="1">
    <citation type="submission" date="2019-03" db="EMBL/GenBank/DDBJ databases">
        <title>First draft genome of Liparis tanakae, snailfish: a comprehensive survey of snailfish specific genes.</title>
        <authorList>
            <person name="Kim W."/>
            <person name="Song I."/>
            <person name="Jeong J.-H."/>
            <person name="Kim D."/>
            <person name="Kim S."/>
            <person name="Ryu S."/>
            <person name="Song J.Y."/>
            <person name="Lee S.K."/>
        </authorList>
    </citation>
    <scope>NUCLEOTIDE SEQUENCE [LARGE SCALE GENOMIC DNA]</scope>
    <source>
        <tissue evidence="2">Muscle</tissue>
    </source>
</reference>
<feature type="region of interest" description="Disordered" evidence="1">
    <location>
        <begin position="111"/>
        <end position="132"/>
    </location>
</feature>
<accession>A0A4Z2IAZ8</accession>
<sequence>MFYEMGNGDFTSTVSMEEEQLIAGQDKHSLLEVQGDLIVRLPTDEHCQVPPQEKCESDQTMNRLLLSDTGGVTTFLTRHGHINPRPPSSTCLPSEEYMLSCSFLLAAVTSSGGPATKREPRCERAGGEEQTGDAWRLKRMASPVPVSYLLSPLSSSTQNLLKSPRKRCGN</sequence>
<organism evidence="2 3">
    <name type="scientific">Liparis tanakae</name>
    <name type="common">Tanaka's snailfish</name>
    <dbReference type="NCBI Taxonomy" id="230148"/>
    <lineage>
        <taxon>Eukaryota</taxon>
        <taxon>Metazoa</taxon>
        <taxon>Chordata</taxon>
        <taxon>Craniata</taxon>
        <taxon>Vertebrata</taxon>
        <taxon>Euteleostomi</taxon>
        <taxon>Actinopterygii</taxon>
        <taxon>Neopterygii</taxon>
        <taxon>Teleostei</taxon>
        <taxon>Neoteleostei</taxon>
        <taxon>Acanthomorphata</taxon>
        <taxon>Eupercaria</taxon>
        <taxon>Perciformes</taxon>
        <taxon>Cottioidei</taxon>
        <taxon>Cottales</taxon>
        <taxon>Liparidae</taxon>
        <taxon>Liparis</taxon>
    </lineage>
</organism>
<feature type="compositionally biased region" description="Basic and acidic residues" evidence="1">
    <location>
        <begin position="116"/>
        <end position="127"/>
    </location>
</feature>
<dbReference type="Proteomes" id="UP000314294">
    <property type="component" value="Unassembled WGS sequence"/>
</dbReference>
<gene>
    <name evidence="2" type="ORF">EYF80_015142</name>
</gene>
<evidence type="ECO:0000256" key="1">
    <source>
        <dbReference type="SAM" id="MobiDB-lite"/>
    </source>
</evidence>
<protein>
    <submittedName>
        <fullName evidence="2">Uncharacterized protein</fullName>
    </submittedName>
</protein>
<dbReference type="AlphaFoldDB" id="A0A4Z2IAZ8"/>
<proteinExistence type="predicted"/>
<dbReference type="EMBL" id="SRLO01000112">
    <property type="protein sequence ID" value="TNN74595.1"/>
    <property type="molecule type" value="Genomic_DNA"/>
</dbReference>